<dbReference type="NCBIfam" id="TIGR04324">
    <property type="entry name" value="SpoChoClust_2"/>
    <property type="match status" value="1"/>
</dbReference>
<dbReference type="EMBL" id="AE017126">
    <property type="protein sequence ID" value="AAQ00327.1"/>
    <property type="molecule type" value="Genomic_DNA"/>
</dbReference>
<evidence type="ECO:0000313" key="2">
    <source>
        <dbReference type="Proteomes" id="UP000001420"/>
    </source>
</evidence>
<dbReference type="eggNOG" id="COG5285">
    <property type="taxonomic scope" value="Bacteria"/>
</dbReference>
<dbReference type="STRING" id="167539.Pro_1283"/>
<evidence type="ECO:0000313" key="1">
    <source>
        <dbReference type="EMBL" id="AAQ00327.1"/>
    </source>
</evidence>
<keyword evidence="1" id="KW-0560">Oxidoreductase</keyword>
<proteinExistence type="predicted"/>
<dbReference type="GO" id="GO:0051213">
    <property type="term" value="F:dioxygenase activity"/>
    <property type="evidence" value="ECO:0007669"/>
    <property type="project" value="UniProtKB-KW"/>
</dbReference>
<dbReference type="Gene3D" id="2.60.120.620">
    <property type="entry name" value="q2cbj1_9rhob like domain"/>
    <property type="match status" value="1"/>
</dbReference>
<dbReference type="KEGG" id="pma:Pro_1283"/>
<dbReference type="OrthoDB" id="583574at2"/>
<dbReference type="EnsemblBacteria" id="AAQ00327">
    <property type="protein sequence ID" value="AAQ00327"/>
    <property type="gene ID" value="Pro_1283"/>
</dbReference>
<dbReference type="SUPFAM" id="SSF51197">
    <property type="entry name" value="Clavaminate synthase-like"/>
    <property type="match status" value="1"/>
</dbReference>
<dbReference type="Proteomes" id="UP000001420">
    <property type="component" value="Chromosome"/>
</dbReference>
<dbReference type="InterPro" id="IPR027611">
    <property type="entry name" value="SpoChClust_oxygenase"/>
</dbReference>
<sequence length="258" mass="29371">MTIIENHSSLSLDIASKGYCIFDIENTDNYNALNDVLKDSLQQDNLQELHSCINTQDVNASRLKAYRSLNILSNWEELYFSLAKNKIEHFLGPDLAIQSKLNLSIQMPKDSTSVLQLHTDALSGQSIFELVLWVPFTPAFDSNAMYIFRPEISKIMLSDMPKLEKEGMSSLFNKYEKEATFIKIDPGKALLFSPTMFHGNILNITKSTRVSINCRFKNIFTHEASSGERRLGSFYKVLKMSEVTKLGLSYRDDLVSFL</sequence>
<dbReference type="PATRIC" id="fig|167539.5.peg.1345"/>
<protein>
    <submittedName>
        <fullName evidence="1">2OG-Fe(II) dioxygenase superfamily protein</fullName>
    </submittedName>
</protein>
<dbReference type="RefSeq" id="WP_011125434.1">
    <property type="nucleotide sequence ID" value="NC_005042.1"/>
</dbReference>
<keyword evidence="1" id="KW-0223">Dioxygenase</keyword>
<reference evidence="1 2" key="1">
    <citation type="journal article" date="2003" name="Proc. Natl. Acad. Sci. U.S.A.">
        <title>Genome sequence of the cyanobacterium Prochlorococcus marinus SS120, a nearly minimal oxyphototrophic genome.</title>
        <authorList>
            <person name="Dufresne A."/>
            <person name="Salanoubat M."/>
            <person name="Partensky F."/>
            <person name="Artiguenave F."/>
            <person name="Axmann I.M."/>
            <person name="Barbe V."/>
            <person name="Duprat S."/>
            <person name="Galperin M.Y."/>
            <person name="Koonin E.V."/>
            <person name="Le Gall F."/>
            <person name="Makarova K.S."/>
            <person name="Ostrowski M."/>
            <person name="Oztas S."/>
            <person name="Robert C."/>
            <person name="Rogozin I.B."/>
            <person name="Scanlan D.J."/>
            <person name="Tandeau de Marsac N."/>
            <person name="Weissenbach J."/>
            <person name="Wincker P."/>
            <person name="Wolf Y.I."/>
            <person name="Hess W.R."/>
        </authorList>
    </citation>
    <scope>NUCLEOTIDE SEQUENCE [LARGE SCALE GENOMIC DNA]</scope>
    <source>
        <strain evidence="2">SARG / CCMP1375 / SS120</strain>
    </source>
</reference>
<dbReference type="HOGENOM" id="CLU_1052912_0_0_3"/>
<dbReference type="AlphaFoldDB" id="Q7VB17"/>
<gene>
    <name evidence="1" type="ordered locus">Pro_1283</name>
</gene>
<organism evidence="1 2">
    <name type="scientific">Prochlorococcus marinus (strain SARG / CCMP1375 / SS120)</name>
    <dbReference type="NCBI Taxonomy" id="167539"/>
    <lineage>
        <taxon>Bacteria</taxon>
        <taxon>Bacillati</taxon>
        <taxon>Cyanobacteriota</taxon>
        <taxon>Cyanophyceae</taxon>
        <taxon>Synechococcales</taxon>
        <taxon>Prochlorococcaceae</taxon>
        <taxon>Prochlorococcus</taxon>
    </lineage>
</organism>
<name>Q7VB17_PROMA</name>
<keyword evidence="2" id="KW-1185">Reference proteome</keyword>
<accession>Q7VB17</accession>